<organism evidence="1 2">
    <name type="scientific">Chelonia mydas</name>
    <name type="common">Green sea-turtle</name>
    <name type="synonym">Chelonia agassizi</name>
    <dbReference type="NCBI Taxonomy" id="8469"/>
    <lineage>
        <taxon>Eukaryota</taxon>
        <taxon>Metazoa</taxon>
        <taxon>Chordata</taxon>
        <taxon>Craniata</taxon>
        <taxon>Vertebrata</taxon>
        <taxon>Euteleostomi</taxon>
        <taxon>Archelosauria</taxon>
        <taxon>Testudinata</taxon>
        <taxon>Testudines</taxon>
        <taxon>Cryptodira</taxon>
        <taxon>Durocryptodira</taxon>
        <taxon>Americhelydia</taxon>
        <taxon>Chelonioidea</taxon>
        <taxon>Cheloniidae</taxon>
        <taxon>Chelonia</taxon>
    </lineage>
</organism>
<dbReference type="Proteomes" id="UP000031443">
    <property type="component" value="Unassembled WGS sequence"/>
</dbReference>
<proteinExistence type="predicted"/>
<name>M7BPB4_CHEMY</name>
<evidence type="ECO:0000313" key="1">
    <source>
        <dbReference type="EMBL" id="EMP39099.1"/>
    </source>
</evidence>
<dbReference type="EMBL" id="KB517583">
    <property type="protein sequence ID" value="EMP39099.1"/>
    <property type="molecule type" value="Genomic_DNA"/>
</dbReference>
<accession>M7BPB4</accession>
<protein>
    <submittedName>
        <fullName evidence="1">Uncharacterized protein</fullName>
    </submittedName>
</protein>
<evidence type="ECO:0000313" key="2">
    <source>
        <dbReference type="Proteomes" id="UP000031443"/>
    </source>
</evidence>
<keyword evidence="2" id="KW-1185">Reference proteome</keyword>
<dbReference type="AlphaFoldDB" id="M7BPB4"/>
<sequence>MQLELPTLVKLLTCISICRTGPYTEVKVSRYALVRLTANGGSDRPNFSESRCNTVHEDSAPHNPMRYVTKPIVGSQGQLHGKQITAAGTIFERRPGNTVLRKLREQHSQEHQNIDKRQCLVSLQFNQSSQNVDEETKDFHSE</sequence>
<reference evidence="2" key="1">
    <citation type="journal article" date="2013" name="Nat. Genet.">
        <title>The draft genomes of soft-shell turtle and green sea turtle yield insights into the development and evolution of the turtle-specific body plan.</title>
        <authorList>
            <person name="Wang Z."/>
            <person name="Pascual-Anaya J."/>
            <person name="Zadissa A."/>
            <person name="Li W."/>
            <person name="Niimura Y."/>
            <person name="Huang Z."/>
            <person name="Li C."/>
            <person name="White S."/>
            <person name="Xiong Z."/>
            <person name="Fang D."/>
            <person name="Wang B."/>
            <person name="Ming Y."/>
            <person name="Chen Y."/>
            <person name="Zheng Y."/>
            <person name="Kuraku S."/>
            <person name="Pignatelli M."/>
            <person name="Herrero J."/>
            <person name="Beal K."/>
            <person name="Nozawa M."/>
            <person name="Li Q."/>
            <person name="Wang J."/>
            <person name="Zhang H."/>
            <person name="Yu L."/>
            <person name="Shigenobu S."/>
            <person name="Wang J."/>
            <person name="Liu J."/>
            <person name="Flicek P."/>
            <person name="Searle S."/>
            <person name="Wang J."/>
            <person name="Kuratani S."/>
            <person name="Yin Y."/>
            <person name="Aken B."/>
            <person name="Zhang G."/>
            <person name="Irie N."/>
        </authorList>
    </citation>
    <scope>NUCLEOTIDE SEQUENCE [LARGE SCALE GENOMIC DNA]</scope>
</reference>
<gene>
    <name evidence="1" type="ORF">UY3_03673</name>
</gene>